<dbReference type="Proteomes" id="UP000823388">
    <property type="component" value="Chromosome 7K"/>
</dbReference>
<sequence length="75" mass="8660">MSIGGVEPEFTKSVFNQFVHCGHPLSQCQMLVVPVLIDGIWSAYMYDTHELKVHIIDMVHVPYSLMLHQHFHKIV</sequence>
<comment type="caution">
    <text evidence="1">The sequence shown here is derived from an EMBL/GenBank/DDBJ whole genome shotgun (WGS) entry which is preliminary data.</text>
</comment>
<name>A0A8T0QBH8_PANVG</name>
<reference evidence="1" key="1">
    <citation type="submission" date="2020-05" db="EMBL/GenBank/DDBJ databases">
        <title>WGS assembly of Panicum virgatum.</title>
        <authorList>
            <person name="Lovell J.T."/>
            <person name="Jenkins J."/>
            <person name="Shu S."/>
            <person name="Juenger T.E."/>
            <person name="Schmutz J."/>
        </authorList>
    </citation>
    <scope>NUCLEOTIDE SEQUENCE</scope>
    <source>
        <strain evidence="1">AP13</strain>
    </source>
</reference>
<evidence type="ECO:0000313" key="1">
    <source>
        <dbReference type="EMBL" id="KAG2571193.1"/>
    </source>
</evidence>
<organism evidence="1 2">
    <name type="scientific">Panicum virgatum</name>
    <name type="common">Blackwell switchgrass</name>
    <dbReference type="NCBI Taxonomy" id="38727"/>
    <lineage>
        <taxon>Eukaryota</taxon>
        <taxon>Viridiplantae</taxon>
        <taxon>Streptophyta</taxon>
        <taxon>Embryophyta</taxon>
        <taxon>Tracheophyta</taxon>
        <taxon>Spermatophyta</taxon>
        <taxon>Magnoliopsida</taxon>
        <taxon>Liliopsida</taxon>
        <taxon>Poales</taxon>
        <taxon>Poaceae</taxon>
        <taxon>PACMAD clade</taxon>
        <taxon>Panicoideae</taxon>
        <taxon>Panicodae</taxon>
        <taxon>Paniceae</taxon>
        <taxon>Panicinae</taxon>
        <taxon>Panicum</taxon>
        <taxon>Panicum sect. Hiantes</taxon>
    </lineage>
</organism>
<protein>
    <submittedName>
        <fullName evidence="1">Uncharacterized protein</fullName>
    </submittedName>
</protein>
<accession>A0A8T0QBH8</accession>
<gene>
    <name evidence="1" type="ORF">PVAP13_7KG101700</name>
</gene>
<dbReference type="EMBL" id="CM029049">
    <property type="protein sequence ID" value="KAG2571193.1"/>
    <property type="molecule type" value="Genomic_DNA"/>
</dbReference>
<keyword evidence="2" id="KW-1185">Reference proteome</keyword>
<proteinExistence type="predicted"/>
<evidence type="ECO:0000313" key="2">
    <source>
        <dbReference type="Proteomes" id="UP000823388"/>
    </source>
</evidence>
<dbReference type="AlphaFoldDB" id="A0A8T0QBH8"/>